<keyword evidence="3 11" id="KW-0444">Lipid biosynthesis</keyword>
<comment type="subcellular location">
    <subcellularLocation>
        <location evidence="1">Membrane</location>
        <topology evidence="1">Multi-pass membrane protein</topology>
    </subcellularLocation>
</comment>
<feature type="transmembrane region" description="Helical" evidence="12">
    <location>
        <begin position="54"/>
        <end position="74"/>
    </location>
</feature>
<feature type="transmembrane region" description="Helical" evidence="12">
    <location>
        <begin position="171"/>
        <end position="189"/>
    </location>
</feature>
<feature type="transmembrane region" description="Helical" evidence="12">
    <location>
        <begin position="195"/>
        <end position="218"/>
    </location>
</feature>
<evidence type="ECO:0000313" key="14">
    <source>
        <dbReference type="Proteomes" id="UP001558652"/>
    </source>
</evidence>
<evidence type="ECO:0000256" key="12">
    <source>
        <dbReference type="SAM" id="Phobius"/>
    </source>
</evidence>
<evidence type="ECO:0000256" key="2">
    <source>
        <dbReference type="ARBA" id="ARBA00009295"/>
    </source>
</evidence>
<evidence type="ECO:0000256" key="1">
    <source>
        <dbReference type="ARBA" id="ARBA00004141"/>
    </source>
</evidence>
<protein>
    <submittedName>
        <fullName evidence="13">Uncharacterized protein</fullName>
    </submittedName>
</protein>
<comment type="domain">
    <text evidence="11">The histidine box domains are involved in binding the catalytic metal ions.</text>
</comment>
<dbReference type="GO" id="GO:0016491">
    <property type="term" value="F:oxidoreductase activity"/>
    <property type="evidence" value="ECO:0007669"/>
    <property type="project" value="UniProtKB-KW"/>
</dbReference>
<comment type="cofactor">
    <cofactor evidence="11">
        <name>Fe(2+)</name>
        <dbReference type="ChEBI" id="CHEBI:29033"/>
    </cofactor>
</comment>
<evidence type="ECO:0000256" key="11">
    <source>
        <dbReference type="RuleBase" id="RU000581"/>
    </source>
</evidence>
<dbReference type="GO" id="GO:0006633">
    <property type="term" value="P:fatty acid biosynthetic process"/>
    <property type="evidence" value="ECO:0007669"/>
    <property type="project" value="UniProtKB-KW"/>
</dbReference>
<dbReference type="CDD" id="cd03505">
    <property type="entry name" value="Delta9-FADS-like"/>
    <property type="match status" value="1"/>
</dbReference>
<gene>
    <name evidence="13" type="ORF">AAG570_002143</name>
</gene>
<feature type="transmembrane region" description="Helical" evidence="12">
    <location>
        <begin position="86"/>
        <end position="108"/>
    </location>
</feature>
<keyword evidence="4 11" id="KW-0812">Transmembrane</keyword>
<evidence type="ECO:0000256" key="5">
    <source>
        <dbReference type="ARBA" id="ARBA00022832"/>
    </source>
</evidence>
<keyword evidence="5" id="KW-0276">Fatty acid metabolism</keyword>
<keyword evidence="9 12" id="KW-0472">Membrane</keyword>
<evidence type="ECO:0000256" key="6">
    <source>
        <dbReference type="ARBA" id="ARBA00022989"/>
    </source>
</evidence>
<dbReference type="InterPro" id="IPR015876">
    <property type="entry name" value="Acyl-CoA_DS"/>
</dbReference>
<accession>A0ABD0Y6P8</accession>
<organism evidence="13 14">
    <name type="scientific">Ranatra chinensis</name>
    <dbReference type="NCBI Taxonomy" id="642074"/>
    <lineage>
        <taxon>Eukaryota</taxon>
        <taxon>Metazoa</taxon>
        <taxon>Ecdysozoa</taxon>
        <taxon>Arthropoda</taxon>
        <taxon>Hexapoda</taxon>
        <taxon>Insecta</taxon>
        <taxon>Pterygota</taxon>
        <taxon>Neoptera</taxon>
        <taxon>Paraneoptera</taxon>
        <taxon>Hemiptera</taxon>
        <taxon>Heteroptera</taxon>
        <taxon>Panheteroptera</taxon>
        <taxon>Nepomorpha</taxon>
        <taxon>Nepidae</taxon>
        <taxon>Ranatrinae</taxon>
        <taxon>Ranatra</taxon>
    </lineage>
</organism>
<dbReference type="AlphaFoldDB" id="A0ABD0Y6P8"/>
<evidence type="ECO:0000256" key="7">
    <source>
        <dbReference type="ARBA" id="ARBA00023002"/>
    </source>
</evidence>
<name>A0ABD0Y6P8_9HEMI</name>
<dbReference type="EMBL" id="JBFDAA010000012">
    <property type="protein sequence ID" value="KAL1123055.1"/>
    <property type="molecule type" value="Genomic_DNA"/>
</dbReference>
<evidence type="ECO:0000313" key="13">
    <source>
        <dbReference type="EMBL" id="KAL1123055.1"/>
    </source>
</evidence>
<evidence type="ECO:0000256" key="3">
    <source>
        <dbReference type="ARBA" id="ARBA00022516"/>
    </source>
</evidence>
<dbReference type="GO" id="GO:0016020">
    <property type="term" value="C:membrane"/>
    <property type="evidence" value="ECO:0007669"/>
    <property type="project" value="UniProtKB-SubCell"/>
</dbReference>
<sequence length="334" mass="38461">MHIQDECSDKTCEAKPKENWKPKLNWPLVLFQIYLHTTALAGLWFMIHFAQWKTIIYLVFLVSFGMFGLTAGAHRLWAHETYKAAWPVRVFLMLMQTLSCQGTIYSWVLEHRIHHKHYGTDLDPFNYKRGFLYSQLTSHCVDSHPLRPQLEKEIDMTDIQNDAVVMFQKKYYWLLMPIFSLLLVVNAPVEYWEESILVSVLMIGSLRVTILLHALWLIPSSAIVWGLDPNNRKSEETILVFLVTKSLWPQYHYVLPWDYQCGEYGTYGQGCSTGFIRVLAAMRLAWGLTTITQAGIRTGLATAATTGKPVIKCLEEARTSTLIDEALGVESKFY</sequence>
<evidence type="ECO:0000256" key="4">
    <source>
        <dbReference type="ARBA" id="ARBA00022692"/>
    </source>
</evidence>
<keyword evidence="14" id="KW-1185">Reference proteome</keyword>
<keyword evidence="7 11" id="KW-0560">Oxidoreductase</keyword>
<feature type="transmembrane region" description="Helical" evidence="12">
    <location>
        <begin position="26"/>
        <end position="47"/>
    </location>
</feature>
<keyword evidence="10 11" id="KW-0275">Fatty acid biosynthesis</keyword>
<dbReference type="PRINTS" id="PR00075">
    <property type="entry name" value="FACDDSATRASE"/>
</dbReference>
<evidence type="ECO:0000256" key="9">
    <source>
        <dbReference type="ARBA" id="ARBA00023136"/>
    </source>
</evidence>
<keyword evidence="8" id="KW-0443">Lipid metabolism</keyword>
<dbReference type="Proteomes" id="UP001558652">
    <property type="component" value="Unassembled WGS sequence"/>
</dbReference>
<proteinExistence type="inferred from homology"/>
<keyword evidence="6 12" id="KW-1133">Transmembrane helix</keyword>
<evidence type="ECO:0000256" key="8">
    <source>
        <dbReference type="ARBA" id="ARBA00023098"/>
    </source>
</evidence>
<comment type="caution">
    <text evidence="13">The sequence shown here is derived from an EMBL/GenBank/DDBJ whole genome shotgun (WGS) entry which is preliminary data.</text>
</comment>
<comment type="similarity">
    <text evidence="2 11">Belongs to the fatty acid desaturase type 1 family.</text>
</comment>
<evidence type="ECO:0000256" key="10">
    <source>
        <dbReference type="ARBA" id="ARBA00023160"/>
    </source>
</evidence>
<dbReference type="PANTHER" id="PTHR11351:SF26">
    <property type="entry name" value="FATTY ACID DESATURASE DOMAIN-CONTAINING PROTEIN"/>
    <property type="match status" value="1"/>
</dbReference>
<dbReference type="PANTHER" id="PTHR11351">
    <property type="entry name" value="ACYL-COA DESATURASE"/>
    <property type="match status" value="1"/>
</dbReference>
<reference evidence="13 14" key="1">
    <citation type="submission" date="2024-07" db="EMBL/GenBank/DDBJ databases">
        <title>Chromosome-level genome assembly of the water stick insect Ranatra chinensis (Heteroptera: Nepidae).</title>
        <authorList>
            <person name="Liu X."/>
        </authorList>
    </citation>
    <scope>NUCLEOTIDE SEQUENCE [LARGE SCALE GENOMIC DNA]</scope>
    <source>
        <strain evidence="13">Cailab_2021Rc</strain>
        <tissue evidence="13">Muscle</tissue>
    </source>
</reference>